<evidence type="ECO:0000313" key="6">
    <source>
        <dbReference type="EMBL" id="CAF0895105.1"/>
    </source>
</evidence>
<keyword evidence="9" id="KW-1185">Reference proteome</keyword>
<evidence type="ECO:0000313" key="5">
    <source>
        <dbReference type="EMBL" id="CAF0737754.1"/>
    </source>
</evidence>
<dbReference type="InterPro" id="IPR036028">
    <property type="entry name" value="SH3-like_dom_sf"/>
</dbReference>
<reference evidence="6" key="1">
    <citation type="submission" date="2021-02" db="EMBL/GenBank/DDBJ databases">
        <authorList>
            <person name="Nowell W R."/>
        </authorList>
    </citation>
    <scope>NUCLEOTIDE SEQUENCE</scope>
</reference>
<dbReference type="GO" id="GO:0007266">
    <property type="term" value="P:Rho protein signal transduction"/>
    <property type="evidence" value="ECO:0007669"/>
    <property type="project" value="TreeGrafter"/>
</dbReference>
<dbReference type="EMBL" id="CAJOBA010000220">
    <property type="protein sequence ID" value="CAF3514698.1"/>
    <property type="molecule type" value="Genomic_DNA"/>
</dbReference>
<comment type="caution">
    <text evidence="6">The sequence shown here is derived from an EMBL/GenBank/DDBJ whole genome shotgun (WGS) entry which is preliminary data.</text>
</comment>
<dbReference type="SUPFAM" id="SSF50044">
    <property type="entry name" value="SH3-domain"/>
    <property type="match status" value="1"/>
</dbReference>
<protein>
    <recommendedName>
        <fullName evidence="4">SH3 domain-containing protein</fullName>
    </recommendedName>
</protein>
<sequence length="1016" mass="116812">MMHNYRRGHDLTEGPHRLGTFDHIPLSSRSTNSHLEPWRSTDRAGSSLLSTTIPNIHNHDLSHALRIDAQLLAVFARTDDKRNTFYSAEIVTKLRQKEQTQSFMNKPCSLYITDRYLLIYDKLNNIIAEQIPVENVDPACVHADVPDTLNDIFMFRQTDGSNNPQSTVVVFKCNNNEARTLVDSIRNASGKPLKHPKSARSGPPTVDRRLNDYNGSSGGAFTDRHSLSTIEKPRYPPNTGLTKIYLFNLCDVYVRGPQYNSSQESNVLLTTIKSSNTTTLATADYYKRLTEELNKCFDDIELFVRYLEALFEYTKELERDRRKDKKSIAGLKQMIEKIPDDRYFIDILQKFKHSFNLLGELKHIIHNPNAPELIHYLLSPLQFILYTLRNKHVKQLQVAKDIWSPALNKEARELLLNCLTSKEHEILRNLGPAWIRTAEDSPQKVSDYRPVFFEGRAVWVQDSSFDQAPQSSRTERDRSQITQHPFNYLDERQSAWPTNIPDNRQQANDLILTRQPTLSNDINQAYFNRINNNNNNNNNGASSQKLIIQQNSSYRSNIDNSQLLPFSQPIPSPNLLNVNLSQQQQQPQTRKFEPPIVDQQRNGIQTNTNNTNSQLNIMDHYSSQLRTERAWAIDRKRQGAQICRVKMDRKGHNSKELTVRREELVEIEDNSKKWWRVKNFRQEVGHVPHNLLEEIEIEQRPIKTSLSNYNTSLSSPGTDLNHPLTNLNSPFAIQSPLFTQNQTPTSTRSESINDFYSINWLNNSQSYINDKEDGSKYFQYLHHSPSYSDFVMQSNNSPLTPVNMNNNHYGHPPEPPAFSSNFLIHPPTPTLSYNGGGTWQNESRTVTSNSHAIDELHEELLQRINDRTENSNVYLNQYSTGEDVQRWLRIKNLSENVMHKLYGFDGSALFNISKKNLEKLINRKDAARLYTLISNQKKISGFQGSSTGHLSQDRRRLISDTGLGSLQSSLKASSTSNDADDDFSFSEDAFSKTLKLKLKQRRDKIDLAEETDRTLL</sequence>
<dbReference type="Proteomes" id="UP000682733">
    <property type="component" value="Unassembled WGS sequence"/>
</dbReference>
<dbReference type="InterPro" id="IPR001452">
    <property type="entry name" value="SH3_domain"/>
</dbReference>
<proteinExistence type="predicted"/>
<dbReference type="Pfam" id="PF22975">
    <property type="entry name" value="EPS8_2nd"/>
    <property type="match status" value="1"/>
</dbReference>
<accession>A0A813Z7W1</accession>
<dbReference type="Gene3D" id="1.10.150.50">
    <property type="entry name" value="Transcription Factor, Ets-1"/>
    <property type="match status" value="1"/>
</dbReference>
<dbReference type="GO" id="GO:0003779">
    <property type="term" value="F:actin binding"/>
    <property type="evidence" value="ECO:0007669"/>
    <property type="project" value="TreeGrafter"/>
</dbReference>
<dbReference type="OrthoDB" id="4680325at2759"/>
<dbReference type="GO" id="GO:0005886">
    <property type="term" value="C:plasma membrane"/>
    <property type="evidence" value="ECO:0007669"/>
    <property type="project" value="TreeGrafter"/>
</dbReference>
<evidence type="ECO:0000256" key="3">
    <source>
        <dbReference type="SAM" id="MobiDB-lite"/>
    </source>
</evidence>
<dbReference type="Pfam" id="PF07653">
    <property type="entry name" value="SH3_2"/>
    <property type="match status" value="1"/>
</dbReference>
<dbReference type="PROSITE" id="PS50002">
    <property type="entry name" value="SH3"/>
    <property type="match status" value="1"/>
</dbReference>
<keyword evidence="1 2" id="KW-0728">SH3 domain</keyword>
<dbReference type="Proteomes" id="UP000663829">
    <property type="component" value="Unassembled WGS sequence"/>
</dbReference>
<feature type="domain" description="SH3" evidence="4">
    <location>
        <begin position="638"/>
        <end position="697"/>
    </location>
</feature>
<dbReference type="EMBL" id="CAJNOQ010001442">
    <property type="protein sequence ID" value="CAF0895105.1"/>
    <property type="molecule type" value="Genomic_DNA"/>
</dbReference>
<gene>
    <name evidence="6" type="ORF">GPM918_LOCUS8332</name>
    <name evidence="5" type="ORF">OVA965_LOCUS1247</name>
    <name evidence="8" type="ORF">SRO942_LOCUS8335</name>
    <name evidence="7" type="ORF">TMI583_LOCUS1248</name>
</gene>
<dbReference type="InterPro" id="IPR039801">
    <property type="entry name" value="EPS8-like"/>
</dbReference>
<name>A0A813Z7W1_9BILA</name>
<dbReference type="PANTHER" id="PTHR12287">
    <property type="entry name" value="EPIDERMAL GROWTH FACTOR RECEPTOR KINASE SUBSTRATE EPS8-RELATED PROTEIN"/>
    <property type="match status" value="1"/>
</dbReference>
<feature type="region of interest" description="Disordered" evidence="3">
    <location>
        <begin position="187"/>
        <end position="213"/>
    </location>
</feature>
<dbReference type="InterPro" id="IPR011993">
    <property type="entry name" value="PH-like_dom_sf"/>
</dbReference>
<evidence type="ECO:0000313" key="8">
    <source>
        <dbReference type="EMBL" id="CAF3678663.1"/>
    </source>
</evidence>
<dbReference type="AlphaFoldDB" id="A0A813Z7W1"/>
<dbReference type="Proteomes" id="UP000681722">
    <property type="component" value="Unassembled WGS sequence"/>
</dbReference>
<dbReference type="EMBL" id="CAJOBC010001443">
    <property type="protein sequence ID" value="CAF3678663.1"/>
    <property type="molecule type" value="Genomic_DNA"/>
</dbReference>
<dbReference type="EMBL" id="CAJNOK010000220">
    <property type="protein sequence ID" value="CAF0737754.1"/>
    <property type="molecule type" value="Genomic_DNA"/>
</dbReference>
<dbReference type="Gene3D" id="2.30.29.30">
    <property type="entry name" value="Pleckstrin-homology domain (PH domain)/Phosphotyrosine-binding domain (PTB)"/>
    <property type="match status" value="1"/>
</dbReference>
<evidence type="ECO:0000256" key="2">
    <source>
        <dbReference type="PROSITE-ProRule" id="PRU00192"/>
    </source>
</evidence>
<evidence type="ECO:0000259" key="4">
    <source>
        <dbReference type="PROSITE" id="PS50002"/>
    </source>
</evidence>
<dbReference type="SMART" id="SM00326">
    <property type="entry name" value="SH3"/>
    <property type="match status" value="1"/>
</dbReference>
<evidence type="ECO:0000313" key="7">
    <source>
        <dbReference type="EMBL" id="CAF3514698.1"/>
    </source>
</evidence>
<dbReference type="SUPFAM" id="SSF50729">
    <property type="entry name" value="PH domain-like"/>
    <property type="match status" value="1"/>
</dbReference>
<dbReference type="Pfam" id="PF18016">
    <property type="entry name" value="SAM_3"/>
    <property type="match status" value="1"/>
</dbReference>
<dbReference type="InterPro" id="IPR013761">
    <property type="entry name" value="SAM/pointed_sf"/>
</dbReference>
<dbReference type="InterPro" id="IPR055093">
    <property type="entry name" value="EPS8_2nd"/>
</dbReference>
<evidence type="ECO:0000313" key="9">
    <source>
        <dbReference type="Proteomes" id="UP000663829"/>
    </source>
</evidence>
<dbReference type="Proteomes" id="UP000677228">
    <property type="component" value="Unassembled WGS sequence"/>
</dbReference>
<dbReference type="GO" id="GO:0035023">
    <property type="term" value="P:regulation of Rho protein signal transduction"/>
    <property type="evidence" value="ECO:0007669"/>
    <property type="project" value="TreeGrafter"/>
</dbReference>
<dbReference type="PANTHER" id="PTHR12287:SF23">
    <property type="entry name" value="AROUSER, ISOFORM A-RELATED"/>
    <property type="match status" value="1"/>
</dbReference>
<evidence type="ECO:0000256" key="1">
    <source>
        <dbReference type="ARBA" id="ARBA00022443"/>
    </source>
</evidence>
<dbReference type="InterPro" id="IPR041418">
    <property type="entry name" value="SAM_3"/>
</dbReference>
<organism evidence="6 9">
    <name type="scientific">Didymodactylos carnosus</name>
    <dbReference type="NCBI Taxonomy" id="1234261"/>
    <lineage>
        <taxon>Eukaryota</taxon>
        <taxon>Metazoa</taxon>
        <taxon>Spiralia</taxon>
        <taxon>Gnathifera</taxon>
        <taxon>Rotifera</taxon>
        <taxon>Eurotatoria</taxon>
        <taxon>Bdelloidea</taxon>
        <taxon>Philodinida</taxon>
        <taxon>Philodinidae</taxon>
        <taxon>Didymodactylos</taxon>
    </lineage>
</organism>
<dbReference type="Gene3D" id="2.30.30.40">
    <property type="entry name" value="SH3 Domains"/>
    <property type="match status" value="1"/>
</dbReference>